<feature type="domain" description="Dinitrogenase iron-molybdenum cofactor biosynthesis" evidence="8">
    <location>
        <begin position="307"/>
        <end position="402"/>
    </location>
</feature>
<dbReference type="InterPro" id="IPR002524">
    <property type="entry name" value="Cation_efflux"/>
</dbReference>
<comment type="subcellular location">
    <subcellularLocation>
        <location evidence="1">Membrane</location>
        <topology evidence="1">Multi-pass membrane protein</topology>
    </subcellularLocation>
</comment>
<dbReference type="GeneID" id="74306603"/>
<dbReference type="PANTHER" id="PTHR43840:SF15">
    <property type="entry name" value="MITOCHONDRIAL METAL TRANSPORTER 1-RELATED"/>
    <property type="match status" value="1"/>
</dbReference>
<feature type="domain" description="Cation efflux protein transmembrane" evidence="7">
    <location>
        <begin position="23"/>
        <end position="211"/>
    </location>
</feature>
<dbReference type="Pfam" id="PF01545">
    <property type="entry name" value="Cation_efflux"/>
    <property type="match status" value="1"/>
</dbReference>
<evidence type="ECO:0000256" key="2">
    <source>
        <dbReference type="ARBA" id="ARBA00022448"/>
    </source>
</evidence>
<keyword evidence="11" id="KW-1185">Reference proteome</keyword>
<dbReference type="InterPro" id="IPR027469">
    <property type="entry name" value="Cation_efflux_TMD_sf"/>
</dbReference>
<dbReference type="RefSeq" id="WP_257743220.1">
    <property type="nucleotide sequence ID" value="NZ_CP096115.1"/>
</dbReference>
<feature type="transmembrane region" description="Helical" evidence="6">
    <location>
        <begin position="21"/>
        <end position="41"/>
    </location>
</feature>
<dbReference type="SUPFAM" id="SSF53146">
    <property type="entry name" value="Nitrogenase accessory factor-like"/>
    <property type="match status" value="1"/>
</dbReference>
<dbReference type="AlphaFoldDB" id="A0A9E7PMQ5"/>
<keyword evidence="2" id="KW-0813">Transport</keyword>
<evidence type="ECO:0000313" key="11">
    <source>
        <dbReference type="Proteomes" id="UP001060368"/>
    </source>
</evidence>
<evidence type="ECO:0000256" key="1">
    <source>
        <dbReference type="ARBA" id="ARBA00004141"/>
    </source>
</evidence>
<name>A0A9E7PMQ5_9EURY</name>
<evidence type="ECO:0000313" key="10">
    <source>
        <dbReference type="EMBL" id="UUX93079.1"/>
    </source>
</evidence>
<proteinExistence type="predicted"/>
<dbReference type="EMBL" id="CP096115">
    <property type="protein sequence ID" value="UUX93079.1"/>
    <property type="molecule type" value="Genomic_DNA"/>
</dbReference>
<dbReference type="Gene3D" id="3.30.420.130">
    <property type="entry name" value="Dinitrogenase iron-molybdenum cofactor biosynthesis domain"/>
    <property type="match status" value="1"/>
</dbReference>
<dbReference type="Gene3D" id="3.30.70.1350">
    <property type="entry name" value="Cation efflux protein, cytoplasmic domain"/>
    <property type="match status" value="1"/>
</dbReference>
<dbReference type="Gene3D" id="1.20.1510.10">
    <property type="entry name" value="Cation efflux protein transmembrane domain"/>
    <property type="match status" value="1"/>
</dbReference>
<evidence type="ECO:0000256" key="4">
    <source>
        <dbReference type="ARBA" id="ARBA00022989"/>
    </source>
</evidence>
<dbReference type="InterPro" id="IPR003731">
    <property type="entry name" value="Di-Nase_FeMo-co_biosynth"/>
</dbReference>
<keyword evidence="4 6" id="KW-1133">Transmembrane helix</keyword>
<evidence type="ECO:0000259" key="9">
    <source>
        <dbReference type="Pfam" id="PF16916"/>
    </source>
</evidence>
<sequence length="422" mass="46644">MQEESAKIPDRKHEDSIVRRVAWYSLIVNTMLVAVKLYLSWVSGSLALEADAIHSFIDVLASVALIAGIWLSGLKSSNYPYGLYKIENLVSVIIALLVFLTAWEILTEALSGGDTAVAFSGWVLFAVAALVSVPYLLGTYEVKMGKRYNSPGLIADGKQHRVDVLSTSVVFFALFAQYFGIPVDSIAAVIVALFIAYSGWEILKDSMRTLLDASIDYDTRDVIKSAILSDPMVTGIKTLTARNSGRFIFVEATVNMKRSDFSGAHIASERIESKIRELVPNVERTVIHYEPKERLHLRYAVPINGPEGEICSHFGEAPYFTVLEFNLKDAKLMRKETISNPASMMERQKGIRSAEFLLTCKPDIIYSKQPLTGKSAEYVFESAGILVKITNADTTAELITEIKADLTAGMTESDNDEKTQAE</sequence>
<gene>
    <name evidence="10" type="ORF">L6E24_02870</name>
</gene>
<feature type="domain" description="Cation efflux protein cytoplasmic" evidence="9">
    <location>
        <begin position="217"/>
        <end position="291"/>
    </location>
</feature>
<dbReference type="KEGG" id="mend:L6E24_02870"/>
<dbReference type="Proteomes" id="UP001060368">
    <property type="component" value="Chromosome"/>
</dbReference>
<feature type="transmembrane region" description="Helical" evidence="6">
    <location>
        <begin position="86"/>
        <end position="106"/>
    </location>
</feature>
<dbReference type="InterPro" id="IPR027470">
    <property type="entry name" value="Cation_efflux_CTD"/>
</dbReference>
<dbReference type="Pfam" id="PF02579">
    <property type="entry name" value="Nitro_FeMo-Co"/>
    <property type="match status" value="1"/>
</dbReference>
<dbReference type="PANTHER" id="PTHR43840">
    <property type="entry name" value="MITOCHONDRIAL METAL TRANSPORTER 1-RELATED"/>
    <property type="match status" value="1"/>
</dbReference>
<keyword evidence="3 6" id="KW-0812">Transmembrane</keyword>
<feature type="transmembrane region" description="Helical" evidence="6">
    <location>
        <begin position="118"/>
        <end position="140"/>
    </location>
</feature>
<dbReference type="SUPFAM" id="SSF161111">
    <property type="entry name" value="Cation efflux protein transmembrane domain-like"/>
    <property type="match status" value="1"/>
</dbReference>
<accession>A0A9E7PMQ5</accession>
<feature type="transmembrane region" description="Helical" evidence="6">
    <location>
        <begin position="53"/>
        <end position="74"/>
    </location>
</feature>
<dbReference type="InterPro" id="IPR050291">
    <property type="entry name" value="CDF_Transporter"/>
</dbReference>
<dbReference type="InterPro" id="IPR036105">
    <property type="entry name" value="DiNase_FeMo-co_biosyn_sf"/>
</dbReference>
<dbReference type="SUPFAM" id="SSF160240">
    <property type="entry name" value="Cation efflux protein cytoplasmic domain-like"/>
    <property type="match status" value="1"/>
</dbReference>
<evidence type="ECO:0000259" key="7">
    <source>
        <dbReference type="Pfam" id="PF01545"/>
    </source>
</evidence>
<dbReference type="InterPro" id="IPR036837">
    <property type="entry name" value="Cation_efflux_CTD_sf"/>
</dbReference>
<reference evidence="10" key="1">
    <citation type="submission" date="2022-04" db="EMBL/GenBank/DDBJ databases">
        <title>Complete genome of Methanoplanus endosymbiosus DSM 3599.</title>
        <authorList>
            <person name="Chen S.-C."/>
            <person name="You Y.-T."/>
            <person name="Zhou Y.-Z."/>
            <person name="Lai M.-C."/>
        </authorList>
    </citation>
    <scope>NUCLEOTIDE SEQUENCE</scope>
    <source>
        <strain evidence="10">DSM 3599</strain>
    </source>
</reference>
<dbReference type="NCBIfam" id="TIGR01297">
    <property type="entry name" value="CDF"/>
    <property type="match status" value="1"/>
</dbReference>
<dbReference type="InterPro" id="IPR058533">
    <property type="entry name" value="Cation_efflux_TM"/>
</dbReference>
<dbReference type="GO" id="GO:0016020">
    <property type="term" value="C:membrane"/>
    <property type="evidence" value="ECO:0007669"/>
    <property type="project" value="UniProtKB-SubCell"/>
</dbReference>
<feature type="transmembrane region" description="Helical" evidence="6">
    <location>
        <begin position="185"/>
        <end position="203"/>
    </location>
</feature>
<evidence type="ECO:0000256" key="3">
    <source>
        <dbReference type="ARBA" id="ARBA00022692"/>
    </source>
</evidence>
<protein>
    <submittedName>
        <fullName evidence="10">Cation diffusion facilitator family transporter</fullName>
    </submittedName>
</protein>
<dbReference type="GO" id="GO:0008324">
    <property type="term" value="F:monoatomic cation transmembrane transporter activity"/>
    <property type="evidence" value="ECO:0007669"/>
    <property type="project" value="InterPro"/>
</dbReference>
<evidence type="ECO:0000256" key="5">
    <source>
        <dbReference type="ARBA" id="ARBA00023136"/>
    </source>
</evidence>
<organism evidence="10 11">
    <name type="scientific">Methanoplanus endosymbiosus</name>
    <dbReference type="NCBI Taxonomy" id="33865"/>
    <lineage>
        <taxon>Archaea</taxon>
        <taxon>Methanobacteriati</taxon>
        <taxon>Methanobacteriota</taxon>
        <taxon>Stenosarchaea group</taxon>
        <taxon>Methanomicrobia</taxon>
        <taxon>Methanomicrobiales</taxon>
        <taxon>Methanomicrobiaceae</taxon>
        <taxon>Methanoplanus</taxon>
    </lineage>
</organism>
<evidence type="ECO:0000259" key="8">
    <source>
        <dbReference type="Pfam" id="PF02579"/>
    </source>
</evidence>
<dbReference type="Pfam" id="PF16916">
    <property type="entry name" value="ZT_dimer"/>
    <property type="match status" value="1"/>
</dbReference>
<keyword evidence="5 6" id="KW-0472">Membrane</keyword>
<evidence type="ECO:0000256" key="6">
    <source>
        <dbReference type="SAM" id="Phobius"/>
    </source>
</evidence>